<feature type="domain" description="Glycosyltransferase subfamily 4-like N-terminal" evidence="2">
    <location>
        <begin position="15"/>
        <end position="181"/>
    </location>
</feature>
<reference evidence="3 4" key="1">
    <citation type="journal article" date="2016" name="Nat. Commun.">
        <title>Thousands of microbial genomes shed light on interconnected biogeochemical processes in an aquifer system.</title>
        <authorList>
            <person name="Anantharaman K."/>
            <person name="Brown C.T."/>
            <person name="Hug L.A."/>
            <person name="Sharon I."/>
            <person name="Castelle C.J."/>
            <person name="Probst A.J."/>
            <person name="Thomas B.C."/>
            <person name="Singh A."/>
            <person name="Wilkins M.J."/>
            <person name="Karaoz U."/>
            <person name="Brodie E.L."/>
            <person name="Williams K.H."/>
            <person name="Hubbard S.S."/>
            <person name="Banfield J.F."/>
        </authorList>
    </citation>
    <scope>NUCLEOTIDE SEQUENCE [LARGE SCALE GENOMIC DNA]</scope>
</reference>
<dbReference type="Proteomes" id="UP000176938">
    <property type="component" value="Unassembled WGS sequence"/>
</dbReference>
<name>A0A1F4RE97_UNCSA</name>
<protein>
    <recommendedName>
        <fullName evidence="5">Glycosyl transferase family 1</fullName>
    </recommendedName>
</protein>
<dbReference type="Pfam" id="PF13439">
    <property type="entry name" value="Glyco_transf_4"/>
    <property type="match status" value="1"/>
</dbReference>
<dbReference type="EMBL" id="METP01000018">
    <property type="protein sequence ID" value="OGC06524.1"/>
    <property type="molecule type" value="Genomic_DNA"/>
</dbReference>
<dbReference type="InterPro" id="IPR028098">
    <property type="entry name" value="Glyco_trans_4-like_N"/>
</dbReference>
<dbReference type="PANTHER" id="PTHR45947">
    <property type="entry name" value="SULFOQUINOVOSYL TRANSFERASE SQD2"/>
    <property type="match status" value="1"/>
</dbReference>
<sequence>MKIAFFSNSYLPYLSGVTISVKTLKDELVALGHEVFIVGPQYPGHQETDPKILRLFSLPATYPGYRFVFPYSPGIFARLKREKIDLIHAHQPFGVGLAAGLLARQMKIPFVYSYHTLFSRYVHHAPFIPQKLAKWAVAKYLTFFCRQADTIIVPSEMVRRLLVLRKIKTPIQVIPTGINLKKITEHKTPNTGHRKKHNIPPNAKILLYTGRISQEKNIPFLLEAFAEIQKQEPETRLILVGGGPKEKAYQQLARHNKNIIFTGKRPHEEVLDYCFAADLFVYASTTETQGLVLTEAKACGLPVVAVFGGGISDVVGSGIDGYLVPQNQSKFIEHVLRLLRDDQLRQNMGHKAKQNIEESFSSVAVAKRMENVYNSLIKNAQRRGI</sequence>
<dbReference type="InterPro" id="IPR050194">
    <property type="entry name" value="Glycosyltransferase_grp1"/>
</dbReference>
<dbReference type="GO" id="GO:0016757">
    <property type="term" value="F:glycosyltransferase activity"/>
    <property type="evidence" value="ECO:0007669"/>
    <property type="project" value="InterPro"/>
</dbReference>
<feature type="domain" description="Glycosyl transferase family 1" evidence="1">
    <location>
        <begin position="193"/>
        <end position="354"/>
    </location>
</feature>
<evidence type="ECO:0000259" key="1">
    <source>
        <dbReference type="Pfam" id="PF00534"/>
    </source>
</evidence>
<dbReference type="AlphaFoldDB" id="A0A1F4RE97"/>
<gene>
    <name evidence="3" type="ORF">A3H38_01125</name>
</gene>
<evidence type="ECO:0008006" key="5">
    <source>
        <dbReference type="Google" id="ProtNLM"/>
    </source>
</evidence>
<dbReference type="PANTHER" id="PTHR45947:SF3">
    <property type="entry name" value="SULFOQUINOVOSYL TRANSFERASE SQD2"/>
    <property type="match status" value="1"/>
</dbReference>
<organism evidence="3 4">
    <name type="scientific">candidate division WOR-1 bacterium RIFCSPLOWO2_02_FULL_46_20</name>
    <dbReference type="NCBI Taxonomy" id="1802567"/>
    <lineage>
        <taxon>Bacteria</taxon>
        <taxon>Bacillati</taxon>
        <taxon>Saganbacteria</taxon>
    </lineage>
</organism>
<dbReference type="Gene3D" id="3.40.50.2000">
    <property type="entry name" value="Glycogen Phosphorylase B"/>
    <property type="match status" value="2"/>
</dbReference>
<dbReference type="InterPro" id="IPR001296">
    <property type="entry name" value="Glyco_trans_1"/>
</dbReference>
<dbReference type="Pfam" id="PF00534">
    <property type="entry name" value="Glycos_transf_1"/>
    <property type="match status" value="1"/>
</dbReference>
<accession>A0A1F4RE97</accession>
<evidence type="ECO:0000313" key="4">
    <source>
        <dbReference type="Proteomes" id="UP000176938"/>
    </source>
</evidence>
<evidence type="ECO:0000259" key="2">
    <source>
        <dbReference type="Pfam" id="PF13439"/>
    </source>
</evidence>
<comment type="caution">
    <text evidence="3">The sequence shown here is derived from an EMBL/GenBank/DDBJ whole genome shotgun (WGS) entry which is preliminary data.</text>
</comment>
<dbReference type="SUPFAM" id="SSF53756">
    <property type="entry name" value="UDP-Glycosyltransferase/glycogen phosphorylase"/>
    <property type="match status" value="1"/>
</dbReference>
<proteinExistence type="predicted"/>
<evidence type="ECO:0000313" key="3">
    <source>
        <dbReference type="EMBL" id="OGC06524.1"/>
    </source>
</evidence>
<dbReference type="CDD" id="cd03817">
    <property type="entry name" value="GT4_UGDG-like"/>
    <property type="match status" value="1"/>
</dbReference>